<dbReference type="Gene3D" id="2.170.130.10">
    <property type="entry name" value="TonB-dependent receptor, plug domain"/>
    <property type="match status" value="1"/>
</dbReference>
<feature type="domain" description="TonB-dependent receptor-like beta-barrel" evidence="11">
    <location>
        <begin position="392"/>
        <end position="838"/>
    </location>
</feature>
<evidence type="ECO:0000256" key="7">
    <source>
        <dbReference type="ARBA" id="ARBA00023237"/>
    </source>
</evidence>
<dbReference type="InterPro" id="IPR036942">
    <property type="entry name" value="Beta-barrel_TonB_sf"/>
</dbReference>
<evidence type="ECO:0000256" key="10">
    <source>
        <dbReference type="SAM" id="SignalP"/>
    </source>
</evidence>
<protein>
    <submittedName>
        <fullName evidence="13">TonB-dependent receptor</fullName>
    </submittedName>
</protein>
<dbReference type="SUPFAM" id="SSF56935">
    <property type="entry name" value="Porins"/>
    <property type="match status" value="1"/>
</dbReference>
<dbReference type="InterPro" id="IPR039426">
    <property type="entry name" value="TonB-dep_rcpt-like"/>
</dbReference>
<dbReference type="PANTHER" id="PTHR40980">
    <property type="entry name" value="PLUG DOMAIN-CONTAINING PROTEIN"/>
    <property type="match status" value="1"/>
</dbReference>
<evidence type="ECO:0000259" key="11">
    <source>
        <dbReference type="Pfam" id="PF00593"/>
    </source>
</evidence>
<comment type="subcellular location">
    <subcellularLocation>
        <location evidence="1 8">Cell outer membrane</location>
        <topology evidence="1 8">Multi-pass membrane protein</topology>
    </subcellularLocation>
</comment>
<dbReference type="EMBL" id="WTZA01000002">
    <property type="protein sequence ID" value="MXO75925.1"/>
    <property type="molecule type" value="Genomic_DNA"/>
</dbReference>
<evidence type="ECO:0000256" key="3">
    <source>
        <dbReference type="ARBA" id="ARBA00022452"/>
    </source>
</evidence>
<keyword evidence="2 8" id="KW-0813">Transport</keyword>
<dbReference type="PROSITE" id="PS52016">
    <property type="entry name" value="TONB_DEPENDENT_REC_3"/>
    <property type="match status" value="1"/>
</dbReference>
<dbReference type="InterPro" id="IPR010104">
    <property type="entry name" value="TonB_rcpt_bac"/>
</dbReference>
<name>A0A6I4TIP6_9SPHN</name>
<organism evidence="13 14">
    <name type="scientific">Tsuneonella aeria</name>
    <dbReference type="NCBI Taxonomy" id="1837929"/>
    <lineage>
        <taxon>Bacteria</taxon>
        <taxon>Pseudomonadati</taxon>
        <taxon>Pseudomonadota</taxon>
        <taxon>Alphaproteobacteria</taxon>
        <taxon>Sphingomonadales</taxon>
        <taxon>Erythrobacteraceae</taxon>
        <taxon>Tsuneonella</taxon>
    </lineage>
</organism>
<keyword evidence="13" id="KW-0675">Receptor</keyword>
<evidence type="ECO:0000256" key="1">
    <source>
        <dbReference type="ARBA" id="ARBA00004571"/>
    </source>
</evidence>
<accession>A0A6I4TIP6</accession>
<gene>
    <name evidence="13" type="ORF">GRI40_11935</name>
</gene>
<feature type="chain" id="PRO_5026147850" evidence="10">
    <location>
        <begin position="36"/>
        <end position="873"/>
    </location>
</feature>
<feature type="signal peptide" evidence="10">
    <location>
        <begin position="1"/>
        <end position="35"/>
    </location>
</feature>
<dbReference type="AlphaFoldDB" id="A0A6I4TIP6"/>
<keyword evidence="6 8" id="KW-0472">Membrane</keyword>
<evidence type="ECO:0000256" key="6">
    <source>
        <dbReference type="ARBA" id="ARBA00023136"/>
    </source>
</evidence>
<dbReference type="RefSeq" id="WP_160611778.1">
    <property type="nucleotide sequence ID" value="NZ_WTZA01000002.1"/>
</dbReference>
<keyword evidence="5 9" id="KW-0798">TonB box</keyword>
<dbReference type="Gene3D" id="2.40.170.20">
    <property type="entry name" value="TonB-dependent receptor, beta-barrel domain"/>
    <property type="match status" value="1"/>
</dbReference>
<dbReference type="InterPro" id="IPR000531">
    <property type="entry name" value="Beta-barrel_TonB"/>
</dbReference>
<evidence type="ECO:0000256" key="5">
    <source>
        <dbReference type="ARBA" id="ARBA00023077"/>
    </source>
</evidence>
<keyword evidence="7 8" id="KW-0998">Cell outer membrane</keyword>
<dbReference type="Pfam" id="PF00593">
    <property type="entry name" value="TonB_dep_Rec_b-barrel"/>
    <property type="match status" value="1"/>
</dbReference>
<keyword evidence="4 8" id="KW-0812">Transmembrane</keyword>
<feature type="domain" description="TonB-dependent receptor plug" evidence="12">
    <location>
        <begin position="68"/>
        <end position="173"/>
    </location>
</feature>
<proteinExistence type="inferred from homology"/>
<dbReference type="GO" id="GO:0009279">
    <property type="term" value="C:cell outer membrane"/>
    <property type="evidence" value="ECO:0007669"/>
    <property type="project" value="UniProtKB-SubCell"/>
</dbReference>
<dbReference type="PANTHER" id="PTHR40980:SF4">
    <property type="entry name" value="TONB-DEPENDENT RECEPTOR-LIKE BETA-BARREL DOMAIN-CONTAINING PROTEIN"/>
    <property type="match status" value="1"/>
</dbReference>
<dbReference type="Pfam" id="PF07715">
    <property type="entry name" value="Plug"/>
    <property type="match status" value="1"/>
</dbReference>
<reference evidence="13 14" key="1">
    <citation type="submission" date="2019-12" db="EMBL/GenBank/DDBJ databases">
        <title>Genomic-based taxomic classification of the family Erythrobacteraceae.</title>
        <authorList>
            <person name="Xu L."/>
        </authorList>
    </citation>
    <scope>NUCLEOTIDE SEQUENCE [LARGE SCALE GENOMIC DNA]</scope>
    <source>
        <strain evidence="13 14">100921-2</strain>
    </source>
</reference>
<evidence type="ECO:0000313" key="13">
    <source>
        <dbReference type="EMBL" id="MXO75925.1"/>
    </source>
</evidence>
<comment type="caution">
    <text evidence="13">The sequence shown here is derived from an EMBL/GenBank/DDBJ whole genome shotgun (WGS) entry which is preliminary data.</text>
</comment>
<keyword evidence="14" id="KW-1185">Reference proteome</keyword>
<evidence type="ECO:0000256" key="9">
    <source>
        <dbReference type="RuleBase" id="RU003357"/>
    </source>
</evidence>
<dbReference type="OrthoDB" id="5476657at2"/>
<dbReference type="InterPro" id="IPR012910">
    <property type="entry name" value="Plug_dom"/>
</dbReference>
<dbReference type="Proteomes" id="UP000439522">
    <property type="component" value="Unassembled WGS sequence"/>
</dbReference>
<evidence type="ECO:0000259" key="12">
    <source>
        <dbReference type="Pfam" id="PF07715"/>
    </source>
</evidence>
<evidence type="ECO:0000256" key="4">
    <source>
        <dbReference type="ARBA" id="ARBA00022692"/>
    </source>
</evidence>
<comment type="similarity">
    <text evidence="8 9">Belongs to the TonB-dependent receptor family.</text>
</comment>
<dbReference type="InterPro" id="IPR037066">
    <property type="entry name" value="Plug_dom_sf"/>
</dbReference>
<sequence>MTHQVNTWPSAPRLVTLARLLLVGTSLLAVVPAAAQDATAAADVEVASDDAIVVTGFKLQNQLAIQAKRESDTTADFLAADEINRQPDYNIADAFRRAPGVFTIFDEDEGRYVGIRGLNADFTVAQLEGALIATSERGNRRVNLEAIPSSAVKRLEIFKSRTADIEGNAIGGTINLITRSAFDTNGLYLAGSAAIGFTDNQDVPGEGVGRSSDNGPSYRGEFTFTDTFANDTIGVVLSGAYLQRRRDQQRFNAGTYSSTPLNDFPTVPSVIYQGYPNTIERFGGFAKIEFEPSDTFHVDALVSRYTQEDAELRLGQQINLRGTQTVNGDANNFPQGQAFIRYNDFFIDKPLFTAQTHLRWEPAEGHVVRAAASYSEATFHEPSNEVLFTTPNNQTALGGSYTFEDLAPIVTVNDPAFLDNGANYPFTSYIFYEQFSDDFVEEYSADYSYNRARGDRGLGFDAGVQFRENRRDFDEDRSTFRLGSGNTLNASGFILNETFSGPFNQNNQLLLDGGAFLNFFGTNRALFNETVANTAADYFFQEEVLAAYGQLGFRGDGFNILAGLRYEQTDTLVERQRTVSGVVGRVERTNSYDNWLPSVTGYYNLTDDLRLRASWFKAVGRPNPIDLAGSESVTIAGDGTPQLSRGNPDLRAREADSFDASLEYYFPGYQGLIAVAVFHKDINNEIFRFQDEETIDGIVTLVTQPRNVSQARLTGLELSLILNDLGEMIGVLPGLGLSTNFTMFDGKVDVVGNGAVVLRELDQLVNQPKRVFNAALFYKRGPFETRVTYASASGDPSAVSTSAVADTDRFDEPYWQLDWTGRLRVTEQFQLTAEVRNITNETRGNVQTTPFGDALRDFSLYGRTLFFGVAFKF</sequence>
<evidence type="ECO:0000313" key="14">
    <source>
        <dbReference type="Proteomes" id="UP000439522"/>
    </source>
</evidence>
<keyword evidence="10" id="KW-0732">Signal</keyword>
<keyword evidence="3 8" id="KW-1134">Transmembrane beta strand</keyword>
<evidence type="ECO:0000256" key="8">
    <source>
        <dbReference type="PROSITE-ProRule" id="PRU01360"/>
    </source>
</evidence>
<evidence type="ECO:0000256" key="2">
    <source>
        <dbReference type="ARBA" id="ARBA00022448"/>
    </source>
</evidence>
<dbReference type="NCBIfam" id="TIGR01782">
    <property type="entry name" value="TonB-Xanth-Caul"/>
    <property type="match status" value="1"/>
</dbReference>